<dbReference type="InterPro" id="IPR020864">
    <property type="entry name" value="MACPF"/>
</dbReference>
<evidence type="ECO:0000313" key="3">
    <source>
        <dbReference type="Proteomes" id="UP001408789"/>
    </source>
</evidence>
<dbReference type="AlphaFoldDB" id="A0AAP0DJN5"/>
<reference evidence="2 3" key="1">
    <citation type="submission" date="2024-04" db="EMBL/GenBank/DDBJ databases">
        <title>The reference genome of an endangered Asteraceae, Deinandra increscens subsp. villosa, native to the Central Coast of California.</title>
        <authorList>
            <person name="Guilliams M."/>
            <person name="Hasenstab-Lehman K."/>
            <person name="Meyer R."/>
            <person name="Mcevoy S."/>
        </authorList>
    </citation>
    <scope>NUCLEOTIDE SEQUENCE [LARGE SCALE GENOMIC DNA]</scope>
    <source>
        <tissue evidence="2">Leaf</tissue>
    </source>
</reference>
<sequence length="612" mass="68836">MALRLPAAEAANVAIQSIGCGYDISLDLRLKYRKGDYCSDSNQNRNCRLIEIDEGEGRDIVLPGGLRIPNVSKSIKCDKGERTRFRSDVLRFQQMSEQFNQEISLTGKIPSGLFNAMFEFSGSWQKDASNTKTLAFDGVFISLYTVALEKSQMVLCDHVKKAVPSSWEPALLARFIENFGTHIIVGVKMGGKDVIYMKQQHASSLQPTDVQKKLKAMADKRFLDSDEYAIDSEHVSQNDKYDIREQRLRFADTDPSSSYSYKEDLVSICKRRGGSDNPSLKHNEWLHSVQLEPDVITMSFIPITSLLNGVSGSGYLSHAINLYLRYKPPIEELHQFLEFQLPRQWAPVFSDLPLGPQRKQRSPAYLQFSFFGPKLYVNTNPVDVGKRPVTGLRLYLEGKRSNHLAIHLQHLSSLPNVFQLQDDVNPHFNEESHDHRYYEKVQWKHFSHVCTAPVESEDELSIVTGAHLHVGNHGFKKVLFLRLRFSTVLGAAAIKNAEWDGSPGLARKSGLISTLISHHFTAVLKPPPQPAEVNINSAIYPGGPPTPVQAPKLLKFVDTTEMTRGPQETPGYWVVSGARLVVDKGKISLRVKYSLLTVILTDDDEEVEVEPF</sequence>
<dbReference type="PANTHER" id="PTHR33199:SF1">
    <property type="entry name" value="OS01G0958700 PROTEIN"/>
    <property type="match status" value="1"/>
</dbReference>
<evidence type="ECO:0000259" key="1">
    <source>
        <dbReference type="PROSITE" id="PS51412"/>
    </source>
</evidence>
<dbReference type="GO" id="GO:2000031">
    <property type="term" value="P:regulation of salicylic acid mediated signaling pathway"/>
    <property type="evidence" value="ECO:0007669"/>
    <property type="project" value="InterPro"/>
</dbReference>
<protein>
    <recommendedName>
        <fullName evidence="1">MACPF domain-containing protein</fullName>
    </recommendedName>
</protein>
<dbReference type="Proteomes" id="UP001408789">
    <property type="component" value="Unassembled WGS sequence"/>
</dbReference>
<dbReference type="Pfam" id="PF01823">
    <property type="entry name" value="MACPF"/>
    <property type="match status" value="1"/>
</dbReference>
<name>A0AAP0DJN5_9ASTR</name>
<dbReference type="EMBL" id="JBCNJP010000008">
    <property type="protein sequence ID" value="KAK9073922.1"/>
    <property type="molecule type" value="Genomic_DNA"/>
</dbReference>
<dbReference type="SMART" id="SM00457">
    <property type="entry name" value="MACPF"/>
    <property type="match status" value="1"/>
</dbReference>
<dbReference type="GO" id="GO:0005886">
    <property type="term" value="C:plasma membrane"/>
    <property type="evidence" value="ECO:0007669"/>
    <property type="project" value="TreeGrafter"/>
</dbReference>
<dbReference type="PROSITE" id="PS51412">
    <property type="entry name" value="MACPF_2"/>
    <property type="match status" value="1"/>
</dbReference>
<evidence type="ECO:0000313" key="2">
    <source>
        <dbReference type="EMBL" id="KAK9073922.1"/>
    </source>
</evidence>
<accession>A0AAP0DJN5</accession>
<dbReference type="PANTHER" id="PTHR33199">
    <property type="entry name" value="MACPF DOMAIN-CONTAINING PROTEIN CAD1"/>
    <property type="match status" value="1"/>
</dbReference>
<keyword evidence="3" id="KW-1185">Reference proteome</keyword>
<gene>
    <name evidence="2" type="ORF">SSX86_006516</name>
</gene>
<proteinExistence type="predicted"/>
<organism evidence="2 3">
    <name type="scientific">Deinandra increscens subsp. villosa</name>
    <dbReference type="NCBI Taxonomy" id="3103831"/>
    <lineage>
        <taxon>Eukaryota</taxon>
        <taxon>Viridiplantae</taxon>
        <taxon>Streptophyta</taxon>
        <taxon>Embryophyta</taxon>
        <taxon>Tracheophyta</taxon>
        <taxon>Spermatophyta</taxon>
        <taxon>Magnoliopsida</taxon>
        <taxon>eudicotyledons</taxon>
        <taxon>Gunneridae</taxon>
        <taxon>Pentapetalae</taxon>
        <taxon>asterids</taxon>
        <taxon>campanulids</taxon>
        <taxon>Asterales</taxon>
        <taxon>Asteraceae</taxon>
        <taxon>Asteroideae</taxon>
        <taxon>Heliantheae alliance</taxon>
        <taxon>Madieae</taxon>
        <taxon>Madiinae</taxon>
        <taxon>Deinandra</taxon>
    </lineage>
</organism>
<feature type="domain" description="MACPF" evidence="1">
    <location>
        <begin position="1"/>
        <end position="337"/>
    </location>
</feature>
<dbReference type="GO" id="GO:0009626">
    <property type="term" value="P:plant-type hypersensitive response"/>
    <property type="evidence" value="ECO:0007669"/>
    <property type="project" value="TreeGrafter"/>
</dbReference>
<comment type="caution">
    <text evidence="2">The sequence shown here is derived from an EMBL/GenBank/DDBJ whole genome shotgun (WGS) entry which is preliminary data.</text>
</comment>
<dbReference type="InterPro" id="IPR044663">
    <property type="entry name" value="CAD1/NSL1-like"/>
</dbReference>